<dbReference type="AlphaFoldDB" id="A0A7Y9XYX5"/>
<accession>A0A7Y9XYX5</accession>
<comment type="caution">
    <text evidence="1">The sequence shown here is derived from an EMBL/GenBank/DDBJ whole genome shotgun (WGS) entry which is preliminary data.</text>
</comment>
<name>A0A7Y9XYX5_9SPHN</name>
<reference evidence="1 2" key="1">
    <citation type="submission" date="2020-07" db="EMBL/GenBank/DDBJ databases">
        <title>Genomic Encyclopedia of Type Strains, Phase IV (KMG-IV): sequencing the most valuable type-strain genomes for metagenomic binning, comparative biology and taxonomic classification.</title>
        <authorList>
            <person name="Goeker M."/>
        </authorList>
    </citation>
    <scope>NUCLEOTIDE SEQUENCE [LARGE SCALE GENOMIC DNA]</scope>
    <source>
        <strain evidence="1 2">DSM 29043</strain>
    </source>
</reference>
<organism evidence="1 2">
    <name type="scientific">Novosphingobium marinum</name>
    <dbReference type="NCBI Taxonomy" id="1514948"/>
    <lineage>
        <taxon>Bacteria</taxon>
        <taxon>Pseudomonadati</taxon>
        <taxon>Pseudomonadota</taxon>
        <taxon>Alphaproteobacteria</taxon>
        <taxon>Sphingomonadales</taxon>
        <taxon>Sphingomonadaceae</taxon>
        <taxon>Novosphingobium</taxon>
    </lineage>
</organism>
<protein>
    <recommendedName>
        <fullName evidence="3">DUF2889 domain-containing protein</fullName>
    </recommendedName>
</protein>
<dbReference type="InterPro" id="IPR021312">
    <property type="entry name" value="DUF2889"/>
</dbReference>
<dbReference type="Pfam" id="PF11136">
    <property type="entry name" value="DUF2889"/>
    <property type="match status" value="1"/>
</dbReference>
<proteinExistence type="predicted"/>
<sequence length="232" mass="25909">MFHPEPDVTVGWLEDNYHHFGVTLRHEGGVVRAVSSRAVRFPWTTCGGATEVLHAVTGQPLLQRAQDLSRRLGVHDHCTHLFELAALAMSHAARSGPDLRYDASAYHDPKTPERHEVVLRQSGREVQSMEILDRRIAAPSAYAGHHLYEGFREWLAGLPAEEADRLWILRRVFWLAEGYLQFKPGEVAADSGMGAVCYTFQPERRTIALASGTTLDLSDPGIELLAHSREIP</sequence>
<evidence type="ECO:0000313" key="1">
    <source>
        <dbReference type="EMBL" id="NYH95506.1"/>
    </source>
</evidence>
<keyword evidence="2" id="KW-1185">Reference proteome</keyword>
<dbReference type="EMBL" id="JACBZF010000002">
    <property type="protein sequence ID" value="NYH95506.1"/>
    <property type="molecule type" value="Genomic_DNA"/>
</dbReference>
<dbReference type="Proteomes" id="UP000522081">
    <property type="component" value="Unassembled WGS sequence"/>
</dbReference>
<gene>
    <name evidence="1" type="ORF">FHS75_001825</name>
</gene>
<evidence type="ECO:0008006" key="3">
    <source>
        <dbReference type="Google" id="ProtNLM"/>
    </source>
</evidence>
<evidence type="ECO:0000313" key="2">
    <source>
        <dbReference type="Proteomes" id="UP000522081"/>
    </source>
</evidence>